<keyword evidence="2" id="KW-0646">Protease inhibitor</keyword>
<dbReference type="PROSITE" id="PS00285">
    <property type="entry name" value="POTATO_INHIBITOR"/>
    <property type="match status" value="1"/>
</dbReference>
<proteinExistence type="inferred from homology"/>
<comment type="similarity">
    <text evidence="1">Belongs to the protease inhibitor I13 (potato type I serine protease inhibitor) family.</text>
</comment>
<evidence type="ECO:0000313" key="4">
    <source>
        <dbReference type="EMBL" id="WOG94271.1"/>
    </source>
</evidence>
<dbReference type="PRINTS" id="PR00292">
    <property type="entry name" value="POTATOINHBTR"/>
</dbReference>
<organism evidence="4 5">
    <name type="scientific">Daucus carota subsp. sativus</name>
    <name type="common">Carrot</name>
    <dbReference type="NCBI Taxonomy" id="79200"/>
    <lineage>
        <taxon>Eukaryota</taxon>
        <taxon>Viridiplantae</taxon>
        <taxon>Streptophyta</taxon>
        <taxon>Embryophyta</taxon>
        <taxon>Tracheophyta</taxon>
        <taxon>Spermatophyta</taxon>
        <taxon>Magnoliopsida</taxon>
        <taxon>eudicotyledons</taxon>
        <taxon>Gunneridae</taxon>
        <taxon>Pentapetalae</taxon>
        <taxon>asterids</taxon>
        <taxon>campanulids</taxon>
        <taxon>Apiales</taxon>
        <taxon>Apiaceae</taxon>
        <taxon>Apioideae</taxon>
        <taxon>Scandiceae</taxon>
        <taxon>Daucinae</taxon>
        <taxon>Daucus</taxon>
        <taxon>Daucus sect. Daucus</taxon>
    </lineage>
</organism>
<dbReference type="GO" id="GO:0004867">
    <property type="term" value="F:serine-type endopeptidase inhibitor activity"/>
    <property type="evidence" value="ECO:0007669"/>
    <property type="project" value="UniProtKB-KW"/>
</dbReference>
<dbReference type="InterPro" id="IPR036354">
    <property type="entry name" value="Prot_inh_pot1_sf"/>
</dbReference>
<gene>
    <name evidence="4" type="ORF">DCAR_0313564</name>
</gene>
<protein>
    <submittedName>
        <fullName evidence="4">Uncharacterized protein</fullName>
    </submittedName>
</protein>
<dbReference type="Gene3D" id="3.30.10.10">
    <property type="entry name" value="Trypsin Inhibitor V, subunit A"/>
    <property type="match status" value="1"/>
</dbReference>
<dbReference type="SUPFAM" id="SSF54654">
    <property type="entry name" value="CI-2 family of serine protease inhibitors"/>
    <property type="match status" value="1"/>
</dbReference>
<keyword evidence="5" id="KW-1185">Reference proteome</keyword>
<dbReference type="PANTHER" id="PTHR33091:SF83">
    <property type="entry name" value="SERINE PROTEASE INHIBITOR, POTATO INHIBITOR I-TYPE FAMILY PROTEIN-RELATED"/>
    <property type="match status" value="1"/>
</dbReference>
<sequence>MLKCLCTSAFTITYGWENTCWCQVYTRRKEAWPELVGEKGDVAAAKIEKENRRVHAVVVLEGSPVTLDLNPYRVRVFVNKYGLVVDPPRIG</sequence>
<dbReference type="PANTHER" id="PTHR33091">
    <property type="entry name" value="PROTEIN, PUTATIVE, EXPRESSED-RELATED"/>
    <property type="match status" value="1"/>
</dbReference>
<dbReference type="Proteomes" id="UP000077755">
    <property type="component" value="Chromosome 3"/>
</dbReference>
<dbReference type="Pfam" id="PF00280">
    <property type="entry name" value="potato_inhibit"/>
    <property type="match status" value="1"/>
</dbReference>
<accession>A0AAF0WSY7</accession>
<reference evidence="4" key="2">
    <citation type="submission" date="2022-03" db="EMBL/GenBank/DDBJ databases">
        <title>Draft title - Genomic analysis of global carrot germplasm unveils the trajectory of domestication and the origin of high carotenoid orange carrot.</title>
        <authorList>
            <person name="Iorizzo M."/>
            <person name="Ellison S."/>
            <person name="Senalik D."/>
            <person name="Macko-Podgorni A."/>
            <person name="Grzebelus D."/>
            <person name="Bostan H."/>
            <person name="Rolling W."/>
            <person name="Curaba J."/>
            <person name="Simon P."/>
        </authorList>
    </citation>
    <scope>NUCLEOTIDE SEQUENCE</scope>
    <source>
        <tissue evidence="4">Leaf</tissue>
    </source>
</reference>
<dbReference type="InterPro" id="IPR000864">
    <property type="entry name" value="Prot_inh_pot1"/>
</dbReference>
<evidence type="ECO:0000313" key="5">
    <source>
        <dbReference type="Proteomes" id="UP000077755"/>
    </source>
</evidence>
<evidence type="ECO:0000256" key="3">
    <source>
        <dbReference type="ARBA" id="ARBA00022900"/>
    </source>
</evidence>
<keyword evidence="3" id="KW-0722">Serine protease inhibitor</keyword>
<name>A0AAF0WSY7_DAUCS</name>
<reference evidence="4" key="1">
    <citation type="journal article" date="2016" name="Nat. Genet.">
        <title>A high-quality carrot genome assembly provides new insights into carotenoid accumulation and asterid genome evolution.</title>
        <authorList>
            <person name="Iorizzo M."/>
            <person name="Ellison S."/>
            <person name="Senalik D."/>
            <person name="Zeng P."/>
            <person name="Satapoomin P."/>
            <person name="Huang J."/>
            <person name="Bowman M."/>
            <person name="Iovene M."/>
            <person name="Sanseverino W."/>
            <person name="Cavagnaro P."/>
            <person name="Yildiz M."/>
            <person name="Macko-Podgorni A."/>
            <person name="Moranska E."/>
            <person name="Grzebelus E."/>
            <person name="Grzebelus D."/>
            <person name="Ashrafi H."/>
            <person name="Zheng Z."/>
            <person name="Cheng S."/>
            <person name="Spooner D."/>
            <person name="Van Deynze A."/>
            <person name="Simon P."/>
        </authorList>
    </citation>
    <scope>NUCLEOTIDE SEQUENCE</scope>
    <source>
        <tissue evidence="4">Leaf</tissue>
    </source>
</reference>
<dbReference type="GO" id="GO:0009611">
    <property type="term" value="P:response to wounding"/>
    <property type="evidence" value="ECO:0007669"/>
    <property type="project" value="InterPro"/>
</dbReference>
<evidence type="ECO:0000256" key="1">
    <source>
        <dbReference type="ARBA" id="ARBA00008210"/>
    </source>
</evidence>
<evidence type="ECO:0000256" key="2">
    <source>
        <dbReference type="ARBA" id="ARBA00022690"/>
    </source>
</evidence>
<dbReference type="EMBL" id="CP093345">
    <property type="protein sequence ID" value="WOG94271.1"/>
    <property type="molecule type" value="Genomic_DNA"/>
</dbReference>
<dbReference type="AlphaFoldDB" id="A0AAF0WSY7"/>